<keyword evidence="1" id="KW-1133">Transmembrane helix</keyword>
<sequence length="101" mass="11737">MSSVLTGRLIWRYFLWWLAMASVLVGPSHMFLDMFTEAGVYVKKGGKWRRYALAHFRYNNPLVNGLAALAGVFFIASYIFLFILDLLYNLTITVELFYELL</sequence>
<proteinExistence type="predicted"/>
<dbReference type="RefSeq" id="WP_156016509.1">
    <property type="nucleotide sequence ID" value="NZ_WGGD01000005.1"/>
</dbReference>
<reference evidence="2 3" key="1">
    <citation type="submission" date="2019-10" db="EMBL/GenBank/DDBJ databases">
        <title>Sequencing and Assembly of Multiple Reported Metal-Biooxidizing Members of the Extremely Thermoacidophilic Archaeal Family Sulfolobaceae.</title>
        <authorList>
            <person name="Counts J.A."/>
            <person name="Kelly R.M."/>
        </authorList>
    </citation>
    <scope>NUCLEOTIDE SEQUENCE [LARGE SCALE GENOMIC DNA]</scope>
    <source>
        <strain evidence="2 3">DSM 6482</strain>
    </source>
</reference>
<organism evidence="2 3">
    <name type="scientific">Sulfuracidifex metallicus DSM 6482 = JCM 9184</name>
    <dbReference type="NCBI Taxonomy" id="523847"/>
    <lineage>
        <taxon>Archaea</taxon>
        <taxon>Thermoproteota</taxon>
        <taxon>Thermoprotei</taxon>
        <taxon>Sulfolobales</taxon>
        <taxon>Sulfolobaceae</taxon>
        <taxon>Sulfuracidifex</taxon>
    </lineage>
</organism>
<name>A0A6A9QL99_SULME</name>
<accession>A0A6A9QL99</accession>
<keyword evidence="3" id="KW-1185">Reference proteome</keyword>
<dbReference type="EMBL" id="WGGD01000005">
    <property type="protein sequence ID" value="MUN28929.1"/>
    <property type="molecule type" value="Genomic_DNA"/>
</dbReference>
<feature type="transmembrane region" description="Helical" evidence="1">
    <location>
        <begin position="62"/>
        <end position="84"/>
    </location>
</feature>
<gene>
    <name evidence="2" type="ORF">GC250_05625</name>
</gene>
<feature type="transmembrane region" description="Helical" evidence="1">
    <location>
        <begin position="14"/>
        <end position="42"/>
    </location>
</feature>
<dbReference type="Proteomes" id="UP000470772">
    <property type="component" value="Unassembled WGS sequence"/>
</dbReference>
<evidence type="ECO:0000256" key="1">
    <source>
        <dbReference type="SAM" id="Phobius"/>
    </source>
</evidence>
<keyword evidence="1" id="KW-0472">Membrane</keyword>
<evidence type="ECO:0000313" key="3">
    <source>
        <dbReference type="Proteomes" id="UP000470772"/>
    </source>
</evidence>
<protein>
    <recommendedName>
        <fullName evidence="4">DUF1286 domain-containing protein</fullName>
    </recommendedName>
</protein>
<keyword evidence="1" id="KW-0812">Transmembrane</keyword>
<evidence type="ECO:0000313" key="2">
    <source>
        <dbReference type="EMBL" id="MUN28929.1"/>
    </source>
</evidence>
<dbReference type="AlphaFoldDB" id="A0A6A9QL99"/>
<comment type="caution">
    <text evidence="2">The sequence shown here is derived from an EMBL/GenBank/DDBJ whole genome shotgun (WGS) entry which is preliminary data.</text>
</comment>
<evidence type="ECO:0008006" key="4">
    <source>
        <dbReference type="Google" id="ProtNLM"/>
    </source>
</evidence>